<evidence type="ECO:0000256" key="5">
    <source>
        <dbReference type="SAM" id="Coils"/>
    </source>
</evidence>
<feature type="domain" description="Lipopolysaccharide assembly protein A" evidence="7">
    <location>
        <begin position="43"/>
        <end position="105"/>
    </location>
</feature>
<evidence type="ECO:0000256" key="4">
    <source>
        <dbReference type="ARBA" id="ARBA00023136"/>
    </source>
</evidence>
<feature type="coiled-coil region" evidence="5">
    <location>
        <begin position="84"/>
        <end position="111"/>
    </location>
</feature>
<dbReference type="Pfam" id="PF06305">
    <property type="entry name" value="LapA_dom"/>
    <property type="match status" value="1"/>
</dbReference>
<organism evidence="8 9">
    <name type="scientific">Candidatus Woesebacteria bacterium GW2011_GWA1_41_13b</name>
    <dbReference type="NCBI Taxonomy" id="1618555"/>
    <lineage>
        <taxon>Bacteria</taxon>
        <taxon>Candidatus Woeseibacteriota</taxon>
    </lineage>
</organism>
<dbReference type="PANTHER" id="PTHR41335:SF1">
    <property type="entry name" value="MEMBRANE PROTEIN"/>
    <property type="match status" value="1"/>
</dbReference>
<sequence>MIFFLLVGAILGALSVIFGLKSMIFFLLVGAILGALSVIFVLQNIVPITVIFLSWQIEGSLAVVLFLAMMSGVLVALLLILPGLIRDEFRYSKLRQEKKEVEDELTTTRKVINEVAANSAAATPRSSSAPQATLRLIYRATPGYDNSYYYFMDALINLLQMFMSFLLGLLTLFINFWIAVLQLVLSFAQSIVSSVR</sequence>
<evidence type="ECO:0000256" key="3">
    <source>
        <dbReference type="ARBA" id="ARBA00022989"/>
    </source>
</evidence>
<reference evidence="8 9" key="1">
    <citation type="journal article" date="2015" name="Nature">
        <title>rRNA introns, odd ribosomes, and small enigmatic genomes across a large radiation of phyla.</title>
        <authorList>
            <person name="Brown C.T."/>
            <person name="Hug L.A."/>
            <person name="Thomas B.C."/>
            <person name="Sharon I."/>
            <person name="Castelle C.J."/>
            <person name="Singh A."/>
            <person name="Wilkins M.J."/>
            <person name="Williams K.H."/>
            <person name="Banfield J.F."/>
        </authorList>
    </citation>
    <scope>NUCLEOTIDE SEQUENCE [LARGE SCALE GENOMIC DNA]</scope>
</reference>
<dbReference type="PANTHER" id="PTHR41335">
    <property type="entry name" value="MEMBRANE PROTEIN-RELATED"/>
    <property type="match status" value="1"/>
</dbReference>
<keyword evidence="3 6" id="KW-1133">Transmembrane helix</keyword>
<accession>A0A0G0X3C6</accession>
<keyword evidence="1" id="KW-1003">Cell membrane</keyword>
<dbReference type="AlphaFoldDB" id="A0A0G0X3C6"/>
<proteinExistence type="predicted"/>
<protein>
    <recommendedName>
        <fullName evidence="7">Lipopolysaccharide assembly protein A domain-containing protein</fullName>
    </recommendedName>
</protein>
<dbReference type="InterPro" id="IPR010445">
    <property type="entry name" value="LapA_dom"/>
</dbReference>
<feature type="transmembrane region" description="Helical" evidence="6">
    <location>
        <begin position="25"/>
        <end position="53"/>
    </location>
</feature>
<dbReference type="GO" id="GO:0005886">
    <property type="term" value="C:plasma membrane"/>
    <property type="evidence" value="ECO:0007669"/>
    <property type="project" value="InterPro"/>
</dbReference>
<name>A0A0G0X3C6_9BACT</name>
<feature type="transmembrane region" description="Helical" evidence="6">
    <location>
        <begin position="60"/>
        <end position="85"/>
    </location>
</feature>
<dbReference type="EMBL" id="LCAO01000022">
    <property type="protein sequence ID" value="KKR91125.1"/>
    <property type="molecule type" value="Genomic_DNA"/>
</dbReference>
<evidence type="ECO:0000313" key="8">
    <source>
        <dbReference type="EMBL" id="KKR91125.1"/>
    </source>
</evidence>
<keyword evidence="2 6" id="KW-0812">Transmembrane</keyword>
<feature type="transmembrane region" description="Helical" evidence="6">
    <location>
        <begin position="161"/>
        <end position="188"/>
    </location>
</feature>
<evidence type="ECO:0000313" key="9">
    <source>
        <dbReference type="Proteomes" id="UP000034676"/>
    </source>
</evidence>
<evidence type="ECO:0000256" key="2">
    <source>
        <dbReference type="ARBA" id="ARBA00022692"/>
    </source>
</evidence>
<keyword evidence="4 6" id="KW-0472">Membrane</keyword>
<gene>
    <name evidence="8" type="ORF">UU42_C0022G0007</name>
</gene>
<evidence type="ECO:0000256" key="1">
    <source>
        <dbReference type="ARBA" id="ARBA00022475"/>
    </source>
</evidence>
<dbReference type="Proteomes" id="UP000034676">
    <property type="component" value="Unassembled WGS sequence"/>
</dbReference>
<comment type="caution">
    <text evidence="8">The sequence shown here is derived from an EMBL/GenBank/DDBJ whole genome shotgun (WGS) entry which is preliminary data.</text>
</comment>
<keyword evidence="5" id="KW-0175">Coiled coil</keyword>
<evidence type="ECO:0000256" key="6">
    <source>
        <dbReference type="SAM" id="Phobius"/>
    </source>
</evidence>
<evidence type="ECO:0000259" key="7">
    <source>
        <dbReference type="Pfam" id="PF06305"/>
    </source>
</evidence>